<sequence length="146" mass="16044">MSTNIDRTVTPVQMSTQQIRTRCDNLTLEMNRVRVVPTCRLVIEIATAILGAACFALAVALATGLLIVSCSIWLVPTGFALGSALLTFAITSALLRQGELKLERSWRSHAMRWNYFANDLQHALKIAKHKRSAERDSSSSASVHSC</sequence>
<keyword evidence="3" id="KW-1185">Reference proteome</keyword>
<keyword evidence="1" id="KW-0472">Membrane</keyword>
<keyword evidence="1" id="KW-1133">Transmembrane helix</keyword>
<reference evidence="2 3" key="1">
    <citation type="submission" date="2020-08" db="EMBL/GenBank/DDBJ databases">
        <title>Isolation and characterization of novel Chlamydia from Siamese crocodiles (Crocodylus siamensis).</title>
        <authorList>
            <person name="Sariya L."/>
        </authorList>
    </citation>
    <scope>NUCLEOTIDE SEQUENCE [LARGE SCALE GENOMIC DNA]</scope>
    <source>
        <strain evidence="2 3">No. 12</strain>
    </source>
</reference>
<evidence type="ECO:0000313" key="3">
    <source>
        <dbReference type="Proteomes" id="UP000680625"/>
    </source>
</evidence>
<organism evidence="2 3">
    <name type="scientific">Chlamydia crocodili</name>
    <dbReference type="NCBI Taxonomy" id="2766982"/>
    <lineage>
        <taxon>Bacteria</taxon>
        <taxon>Pseudomonadati</taxon>
        <taxon>Chlamydiota</taxon>
        <taxon>Chlamydiia</taxon>
        <taxon>Chlamydiales</taxon>
        <taxon>Chlamydiaceae</taxon>
        <taxon>Chlamydia/Chlamydophila group</taxon>
        <taxon>Chlamydia</taxon>
    </lineage>
</organism>
<dbReference type="Proteomes" id="UP000680625">
    <property type="component" value="Chromosome"/>
</dbReference>
<evidence type="ECO:0000256" key="1">
    <source>
        <dbReference type="SAM" id="Phobius"/>
    </source>
</evidence>
<name>A0ABX8CF37_9CHLA</name>
<evidence type="ECO:0000313" key="2">
    <source>
        <dbReference type="EMBL" id="QVE49618.1"/>
    </source>
</evidence>
<dbReference type="EMBL" id="CP060791">
    <property type="protein sequence ID" value="QVE49618.1"/>
    <property type="molecule type" value="Genomic_DNA"/>
</dbReference>
<accession>A0ABX8CF37</accession>
<keyword evidence="1" id="KW-0812">Transmembrane</keyword>
<feature type="transmembrane region" description="Helical" evidence="1">
    <location>
        <begin position="41"/>
        <end position="67"/>
    </location>
</feature>
<feature type="transmembrane region" description="Helical" evidence="1">
    <location>
        <begin position="73"/>
        <end position="95"/>
    </location>
</feature>
<gene>
    <name evidence="2" type="ORF">H9Q19_00280</name>
</gene>
<proteinExistence type="predicted"/>
<evidence type="ECO:0008006" key="4">
    <source>
        <dbReference type="Google" id="ProtNLM"/>
    </source>
</evidence>
<protein>
    <recommendedName>
        <fullName evidence="4">Inclusion membrane protein D</fullName>
    </recommendedName>
</protein>